<evidence type="ECO:0000256" key="7">
    <source>
        <dbReference type="ARBA" id="ARBA00022989"/>
    </source>
</evidence>
<dbReference type="GO" id="GO:0005886">
    <property type="term" value="C:plasma membrane"/>
    <property type="evidence" value="ECO:0007669"/>
    <property type="project" value="UniProtKB-SubCell"/>
</dbReference>
<dbReference type="AlphaFoldDB" id="A0A6B0XZQ4"/>
<evidence type="ECO:0000256" key="6">
    <source>
        <dbReference type="ARBA" id="ARBA00022927"/>
    </source>
</evidence>
<evidence type="ECO:0000256" key="5">
    <source>
        <dbReference type="ARBA" id="ARBA00022856"/>
    </source>
</evidence>
<dbReference type="CDD" id="cd06261">
    <property type="entry name" value="TM_PBP2"/>
    <property type="match status" value="1"/>
</dbReference>
<evidence type="ECO:0000256" key="9">
    <source>
        <dbReference type="RuleBase" id="RU363032"/>
    </source>
</evidence>
<reference evidence="11" key="1">
    <citation type="submission" date="2019-09" db="EMBL/GenBank/DDBJ databases">
        <title>Characterisation of the sponge microbiome using genome-centric metagenomics.</title>
        <authorList>
            <person name="Engelberts J.P."/>
            <person name="Robbins S.J."/>
            <person name="De Goeij J.M."/>
            <person name="Aranda M."/>
            <person name="Bell S.C."/>
            <person name="Webster N.S."/>
        </authorList>
    </citation>
    <scope>NUCLEOTIDE SEQUENCE</scope>
    <source>
        <strain evidence="11">SB0664_bin_43</strain>
    </source>
</reference>
<evidence type="ECO:0000256" key="2">
    <source>
        <dbReference type="ARBA" id="ARBA00022448"/>
    </source>
</evidence>
<feature type="transmembrane region" description="Helical" evidence="9">
    <location>
        <begin position="243"/>
        <end position="264"/>
    </location>
</feature>
<feature type="domain" description="ABC transmembrane type-1" evidence="10">
    <location>
        <begin position="75"/>
        <end position="264"/>
    </location>
</feature>
<dbReference type="PANTHER" id="PTHR43386:SF1">
    <property type="entry name" value="D,D-DIPEPTIDE TRANSPORT SYSTEM PERMEASE PROTEIN DDPC-RELATED"/>
    <property type="match status" value="1"/>
</dbReference>
<keyword evidence="4 9" id="KW-0812">Transmembrane</keyword>
<keyword evidence="8 9" id="KW-0472">Membrane</keyword>
<dbReference type="PROSITE" id="PS50928">
    <property type="entry name" value="ABC_TM1"/>
    <property type="match status" value="1"/>
</dbReference>
<dbReference type="GO" id="GO:0055085">
    <property type="term" value="P:transmembrane transport"/>
    <property type="evidence" value="ECO:0007669"/>
    <property type="project" value="InterPro"/>
</dbReference>
<keyword evidence="2 9" id="KW-0813">Transport</keyword>
<name>A0A6B0XZQ4_9RHOB</name>
<protein>
    <submittedName>
        <fullName evidence="11">ABC transporter permease</fullName>
    </submittedName>
</protein>
<keyword evidence="5" id="KW-0571">Peptide transport</keyword>
<dbReference type="InterPro" id="IPR050366">
    <property type="entry name" value="BP-dependent_transpt_permease"/>
</dbReference>
<feature type="transmembrane region" description="Helical" evidence="9">
    <location>
        <begin position="79"/>
        <end position="102"/>
    </location>
</feature>
<dbReference type="SUPFAM" id="SSF161098">
    <property type="entry name" value="MetI-like"/>
    <property type="match status" value="1"/>
</dbReference>
<gene>
    <name evidence="11" type="ORF">F4Y60_06330</name>
</gene>
<dbReference type="GO" id="GO:0015833">
    <property type="term" value="P:peptide transport"/>
    <property type="evidence" value="ECO:0007669"/>
    <property type="project" value="UniProtKB-KW"/>
</dbReference>
<evidence type="ECO:0000256" key="8">
    <source>
        <dbReference type="ARBA" id="ARBA00023136"/>
    </source>
</evidence>
<proteinExistence type="inferred from homology"/>
<dbReference type="EMBL" id="VXRY01000254">
    <property type="protein sequence ID" value="MXY33695.1"/>
    <property type="molecule type" value="Genomic_DNA"/>
</dbReference>
<evidence type="ECO:0000256" key="4">
    <source>
        <dbReference type="ARBA" id="ARBA00022692"/>
    </source>
</evidence>
<evidence type="ECO:0000256" key="1">
    <source>
        <dbReference type="ARBA" id="ARBA00004651"/>
    </source>
</evidence>
<dbReference type="GO" id="GO:0015031">
    <property type="term" value="P:protein transport"/>
    <property type="evidence" value="ECO:0007669"/>
    <property type="project" value="UniProtKB-KW"/>
</dbReference>
<keyword evidence="6" id="KW-0653">Protein transport</keyword>
<comment type="subcellular location">
    <subcellularLocation>
        <location evidence="1 9">Cell membrane</location>
        <topology evidence="1 9">Multi-pass membrane protein</topology>
    </subcellularLocation>
</comment>
<evidence type="ECO:0000313" key="11">
    <source>
        <dbReference type="EMBL" id="MXY33695.1"/>
    </source>
</evidence>
<accession>A0A6B0XZQ4</accession>
<sequence length="277" mass="29090">MKRAARSLGLAGTIGLTVIVAVTLAAVFAPAVAPFADQGAGAPNIADRFHEPSAVYWLGTDSLGRDILSRVIYGGRVSIAIGLAVVFIGLLVGLPIGIVAGYKGGWVDETLMRVTDVFLAFPALLLAVLMAAALGAGLVNCIIAISVSWWPWYARLARSEVLVLRSQPYVEAAQVMGVSHARILVRHVLPAVSRPLSVQAALDFGPALLTGSALSFLGLGVRPPVADWGEMVNAGRAVFPDRWWVAVAPGVAIFLMALAFSLLGDALRSSEKRRGSD</sequence>
<dbReference type="InterPro" id="IPR000515">
    <property type="entry name" value="MetI-like"/>
</dbReference>
<keyword evidence="7 9" id="KW-1133">Transmembrane helix</keyword>
<dbReference type="InterPro" id="IPR035906">
    <property type="entry name" value="MetI-like_sf"/>
</dbReference>
<keyword evidence="3" id="KW-1003">Cell membrane</keyword>
<comment type="caution">
    <text evidence="11">The sequence shown here is derived from an EMBL/GenBank/DDBJ whole genome shotgun (WGS) entry which is preliminary data.</text>
</comment>
<evidence type="ECO:0000259" key="10">
    <source>
        <dbReference type="PROSITE" id="PS50928"/>
    </source>
</evidence>
<dbReference type="PANTHER" id="PTHR43386">
    <property type="entry name" value="OLIGOPEPTIDE TRANSPORT SYSTEM PERMEASE PROTEIN APPC"/>
    <property type="match status" value="1"/>
</dbReference>
<dbReference type="Pfam" id="PF00528">
    <property type="entry name" value="BPD_transp_1"/>
    <property type="match status" value="1"/>
</dbReference>
<dbReference type="Gene3D" id="1.10.3720.10">
    <property type="entry name" value="MetI-like"/>
    <property type="match status" value="1"/>
</dbReference>
<evidence type="ECO:0000256" key="3">
    <source>
        <dbReference type="ARBA" id="ARBA00022475"/>
    </source>
</evidence>
<comment type="similarity">
    <text evidence="9">Belongs to the binding-protein-dependent transport system permease family.</text>
</comment>
<feature type="transmembrane region" description="Helical" evidence="9">
    <location>
        <begin position="123"/>
        <end position="152"/>
    </location>
</feature>
<organism evidence="11">
    <name type="scientific">Boseongicola sp. SB0664_bin_43</name>
    <dbReference type="NCBI Taxonomy" id="2604844"/>
    <lineage>
        <taxon>Bacteria</taxon>
        <taxon>Pseudomonadati</taxon>
        <taxon>Pseudomonadota</taxon>
        <taxon>Alphaproteobacteria</taxon>
        <taxon>Rhodobacterales</taxon>
        <taxon>Paracoccaceae</taxon>
        <taxon>Boseongicola</taxon>
    </lineage>
</organism>